<proteinExistence type="predicted"/>
<gene>
    <name evidence="1" type="ORF">XCR1_1570009</name>
</gene>
<dbReference type="AlphaFoldDB" id="W1IVI7"/>
<organism evidence="1 2">
    <name type="scientific">Xenorhabdus cabanillasii JM26</name>
    <dbReference type="NCBI Taxonomy" id="1427517"/>
    <lineage>
        <taxon>Bacteria</taxon>
        <taxon>Pseudomonadati</taxon>
        <taxon>Pseudomonadota</taxon>
        <taxon>Gammaproteobacteria</taxon>
        <taxon>Enterobacterales</taxon>
        <taxon>Morganellaceae</taxon>
        <taxon>Xenorhabdus</taxon>
    </lineage>
</organism>
<dbReference type="Proteomes" id="UP000019197">
    <property type="component" value="Unassembled WGS sequence"/>
</dbReference>
<evidence type="ECO:0008006" key="3">
    <source>
        <dbReference type="Google" id="ProtNLM"/>
    </source>
</evidence>
<evidence type="ECO:0000313" key="1">
    <source>
        <dbReference type="EMBL" id="CDL81240.1"/>
    </source>
</evidence>
<sequence length="40" mass="4697">MTKGAYITHFSRDMKGQTLSETTFIAEFFQLIFSNLVYYP</sequence>
<evidence type="ECO:0000313" key="2">
    <source>
        <dbReference type="Proteomes" id="UP000019197"/>
    </source>
</evidence>
<reference evidence="1 2" key="1">
    <citation type="submission" date="2013-11" db="EMBL/GenBank/DDBJ databases">
        <title>Draft genome sequence and annotation of the entomopathogenic bacterium, Xenorhabdus cabanillasi strain JM26.</title>
        <authorList>
            <person name="Gualtieri M."/>
            <person name="Ogier J.C."/>
            <person name="Pages S."/>
            <person name="Givaudan A."/>
            <person name="Gaudriault S."/>
        </authorList>
    </citation>
    <scope>NUCLEOTIDE SEQUENCE [LARGE SCALE GENOMIC DNA]</scope>
    <source>
        <strain evidence="1 2">JM26</strain>
    </source>
</reference>
<protein>
    <recommendedName>
        <fullName evidence="3">Transposase</fullName>
    </recommendedName>
</protein>
<name>W1IVI7_9GAMM</name>
<accession>W1IVI7</accession>
<comment type="caution">
    <text evidence="1">The sequence shown here is derived from an EMBL/GenBank/DDBJ whole genome shotgun (WGS) entry which is preliminary data.</text>
</comment>
<dbReference type="EMBL" id="CBXE010000065">
    <property type="protein sequence ID" value="CDL81240.1"/>
    <property type="molecule type" value="Genomic_DNA"/>
</dbReference>